<dbReference type="Pfam" id="PF02033">
    <property type="entry name" value="RBFA"/>
    <property type="match status" value="1"/>
</dbReference>
<gene>
    <name evidence="2" type="primary">rbfA</name>
    <name evidence="3" type="ORF">U27_06010</name>
</gene>
<accession>A0A081C379</accession>
<dbReference type="HOGENOM" id="CLU_089475_3_0_0"/>
<name>A0A081C379_VECG1</name>
<dbReference type="InterPro" id="IPR015946">
    <property type="entry name" value="KH_dom-like_a/b"/>
</dbReference>
<dbReference type="PANTHER" id="PTHR33515:SF1">
    <property type="entry name" value="RIBOSOME-BINDING FACTOR A, CHLOROPLASTIC-RELATED"/>
    <property type="match status" value="1"/>
</dbReference>
<dbReference type="HAMAP" id="MF_00003">
    <property type="entry name" value="RbfA"/>
    <property type="match status" value="1"/>
</dbReference>
<proteinExistence type="inferred from homology"/>
<dbReference type="EMBL" id="DF820469">
    <property type="protein sequence ID" value="GAK59034.1"/>
    <property type="molecule type" value="Genomic_DNA"/>
</dbReference>
<keyword evidence="1 2" id="KW-0690">Ribosome biogenesis</keyword>
<dbReference type="InterPro" id="IPR000238">
    <property type="entry name" value="RbfA"/>
</dbReference>
<dbReference type="GO" id="GO:0005829">
    <property type="term" value="C:cytosol"/>
    <property type="evidence" value="ECO:0007669"/>
    <property type="project" value="TreeGrafter"/>
</dbReference>
<dbReference type="SUPFAM" id="SSF89919">
    <property type="entry name" value="Ribosome-binding factor A, RbfA"/>
    <property type="match status" value="1"/>
</dbReference>
<dbReference type="Proteomes" id="UP000030661">
    <property type="component" value="Unassembled WGS sequence"/>
</dbReference>
<dbReference type="InterPro" id="IPR023799">
    <property type="entry name" value="RbfA_dom_sf"/>
</dbReference>
<dbReference type="eggNOG" id="COG0858">
    <property type="taxonomic scope" value="Bacteria"/>
</dbReference>
<dbReference type="InterPro" id="IPR020053">
    <property type="entry name" value="Ribosome-bd_factorA_CS"/>
</dbReference>
<reference evidence="3" key="1">
    <citation type="journal article" date="2015" name="PeerJ">
        <title>First genomic representation of candidate bacterial phylum KSB3 points to enhanced environmental sensing as a trigger of wastewater bulking.</title>
        <authorList>
            <person name="Sekiguchi Y."/>
            <person name="Ohashi A."/>
            <person name="Parks D.H."/>
            <person name="Yamauchi T."/>
            <person name="Tyson G.W."/>
            <person name="Hugenholtz P."/>
        </authorList>
    </citation>
    <scope>NUCLEOTIDE SEQUENCE [LARGE SCALE GENOMIC DNA]</scope>
</reference>
<dbReference type="AlphaFoldDB" id="A0A081C379"/>
<sequence>MKTYKRANRVKHLLQQEISRILQMDIKDPRVNLVTVTGIKLTDDLREAKVFVSSLDATVERQNLLTALKRATGYIRGELGRQLTLKHIPTIDFVLDDTYDQQERLLHLIDQLHSEESIDEA</sequence>
<comment type="function">
    <text evidence="2">One of several proteins that assist in the late maturation steps of the functional core of the 30S ribosomal subunit. Associates with free 30S ribosomal subunits (but not with 30S subunits that are part of 70S ribosomes or polysomes). Required for efficient processing of 16S rRNA. May interact with the 5'-terminal helix region of 16S rRNA.</text>
</comment>
<dbReference type="PANTHER" id="PTHR33515">
    <property type="entry name" value="RIBOSOME-BINDING FACTOR A, CHLOROPLASTIC-RELATED"/>
    <property type="match status" value="1"/>
</dbReference>
<evidence type="ECO:0000313" key="4">
    <source>
        <dbReference type="Proteomes" id="UP000030661"/>
    </source>
</evidence>
<dbReference type="NCBIfam" id="TIGR00082">
    <property type="entry name" value="rbfA"/>
    <property type="match status" value="1"/>
</dbReference>
<dbReference type="Gene3D" id="3.30.300.20">
    <property type="match status" value="1"/>
</dbReference>
<dbReference type="STRING" id="1499967.U27_06010"/>
<evidence type="ECO:0000256" key="1">
    <source>
        <dbReference type="ARBA" id="ARBA00022517"/>
    </source>
</evidence>
<dbReference type="GO" id="GO:0043024">
    <property type="term" value="F:ribosomal small subunit binding"/>
    <property type="evidence" value="ECO:0007669"/>
    <property type="project" value="TreeGrafter"/>
</dbReference>
<evidence type="ECO:0000313" key="3">
    <source>
        <dbReference type="EMBL" id="GAK59034.1"/>
    </source>
</evidence>
<keyword evidence="2" id="KW-0963">Cytoplasm</keyword>
<comment type="subunit">
    <text evidence="2">Monomer. Binds 30S ribosomal subunits, but not 50S ribosomal subunits or 70S ribosomes.</text>
</comment>
<comment type="similarity">
    <text evidence="2">Belongs to the RbfA family.</text>
</comment>
<protein>
    <recommendedName>
        <fullName evidence="2">Ribosome-binding factor A</fullName>
    </recommendedName>
</protein>
<keyword evidence="4" id="KW-1185">Reference proteome</keyword>
<comment type="subcellular location">
    <subcellularLocation>
        <location evidence="2">Cytoplasm</location>
    </subcellularLocation>
</comment>
<evidence type="ECO:0000256" key="2">
    <source>
        <dbReference type="HAMAP-Rule" id="MF_00003"/>
    </source>
</evidence>
<dbReference type="PROSITE" id="PS01319">
    <property type="entry name" value="RBFA"/>
    <property type="match status" value="1"/>
</dbReference>
<organism evidence="3">
    <name type="scientific">Vecturithrix granuli</name>
    <dbReference type="NCBI Taxonomy" id="1499967"/>
    <lineage>
        <taxon>Bacteria</taxon>
        <taxon>Candidatus Moduliflexota</taxon>
        <taxon>Candidatus Vecturitrichia</taxon>
        <taxon>Candidatus Vecturitrichales</taxon>
        <taxon>Candidatus Vecturitrichaceae</taxon>
        <taxon>Candidatus Vecturithrix</taxon>
    </lineage>
</organism>
<dbReference type="GO" id="GO:0030490">
    <property type="term" value="P:maturation of SSU-rRNA"/>
    <property type="evidence" value="ECO:0007669"/>
    <property type="project" value="UniProtKB-UniRule"/>
</dbReference>